<keyword evidence="3" id="KW-0560">Oxidoreductase</keyword>
<keyword evidence="8" id="KW-1185">Reference proteome</keyword>
<organism evidence="7 8">
    <name type="scientific">Blyttiomyces helicus</name>
    <dbReference type="NCBI Taxonomy" id="388810"/>
    <lineage>
        <taxon>Eukaryota</taxon>
        <taxon>Fungi</taxon>
        <taxon>Fungi incertae sedis</taxon>
        <taxon>Chytridiomycota</taxon>
        <taxon>Chytridiomycota incertae sedis</taxon>
        <taxon>Chytridiomycetes</taxon>
        <taxon>Chytridiomycetes incertae sedis</taxon>
        <taxon>Blyttiomyces</taxon>
    </lineage>
</organism>
<evidence type="ECO:0000256" key="6">
    <source>
        <dbReference type="SAM" id="MobiDB-lite"/>
    </source>
</evidence>
<evidence type="ECO:0000256" key="3">
    <source>
        <dbReference type="ARBA" id="ARBA00023002"/>
    </source>
</evidence>
<evidence type="ECO:0000256" key="1">
    <source>
        <dbReference type="ARBA" id="ARBA00006787"/>
    </source>
</evidence>
<evidence type="ECO:0000313" key="7">
    <source>
        <dbReference type="EMBL" id="RKO93359.1"/>
    </source>
</evidence>
<proteinExistence type="inferred from homology"/>
<dbReference type="OrthoDB" id="407010at2759"/>
<feature type="binding site" evidence="5">
    <location>
        <position position="276"/>
    </location>
    <ligand>
        <name>Fe cation</name>
        <dbReference type="ChEBI" id="CHEBI:24875"/>
        <note>catalytic</note>
    </ligand>
</feature>
<feature type="compositionally biased region" description="Polar residues" evidence="6">
    <location>
        <begin position="1"/>
        <end position="11"/>
    </location>
</feature>
<comment type="cofactor">
    <cofactor evidence="5">
        <name>Fe(2+)</name>
        <dbReference type="ChEBI" id="CHEBI:29033"/>
    </cofactor>
    <text evidence="5">Binds 1 Fe(2+) ion per subunit.</text>
</comment>
<evidence type="ECO:0000256" key="2">
    <source>
        <dbReference type="ARBA" id="ARBA00022723"/>
    </source>
</evidence>
<dbReference type="GO" id="GO:0046872">
    <property type="term" value="F:metal ion binding"/>
    <property type="evidence" value="ECO:0007669"/>
    <property type="project" value="UniProtKB-KW"/>
</dbReference>
<gene>
    <name evidence="7" type="ORF">BDK51DRAFT_33299</name>
</gene>
<dbReference type="InterPro" id="IPR004294">
    <property type="entry name" value="Carotenoid_Oase"/>
</dbReference>
<evidence type="ECO:0000256" key="4">
    <source>
        <dbReference type="ARBA" id="ARBA00023004"/>
    </source>
</evidence>
<dbReference type="EMBL" id="KZ994272">
    <property type="protein sequence ID" value="RKO93359.1"/>
    <property type="molecule type" value="Genomic_DNA"/>
</dbReference>
<feature type="binding site" evidence="5">
    <location>
        <position position="342"/>
    </location>
    <ligand>
        <name>Fe cation</name>
        <dbReference type="ChEBI" id="CHEBI:24875"/>
        <note>catalytic</note>
    </ligand>
</feature>
<dbReference type="PANTHER" id="PTHR10543">
    <property type="entry name" value="BETA-CAROTENE DIOXYGENASE"/>
    <property type="match status" value="1"/>
</dbReference>
<dbReference type="Proteomes" id="UP000269721">
    <property type="component" value="Unassembled WGS sequence"/>
</dbReference>
<feature type="region of interest" description="Disordered" evidence="6">
    <location>
        <begin position="1"/>
        <end position="23"/>
    </location>
</feature>
<dbReference type="PANTHER" id="PTHR10543:SF24">
    <property type="entry name" value="CAROTENOID ISOMEROOXYGENASE"/>
    <property type="match status" value="1"/>
</dbReference>
<keyword evidence="2 5" id="KW-0479">Metal-binding</keyword>
<dbReference type="Pfam" id="PF03055">
    <property type="entry name" value="RPE65"/>
    <property type="match status" value="1"/>
</dbReference>
<comment type="similarity">
    <text evidence="1">Belongs to the carotenoid oxygenase family.</text>
</comment>
<keyword evidence="4 5" id="KW-0408">Iron</keyword>
<dbReference type="AlphaFoldDB" id="A0A4P9WK60"/>
<reference evidence="8" key="1">
    <citation type="journal article" date="2018" name="Nat. Microbiol.">
        <title>Leveraging single-cell genomics to expand the fungal tree of life.</title>
        <authorList>
            <person name="Ahrendt S.R."/>
            <person name="Quandt C.A."/>
            <person name="Ciobanu D."/>
            <person name="Clum A."/>
            <person name="Salamov A."/>
            <person name="Andreopoulos B."/>
            <person name="Cheng J.F."/>
            <person name="Woyke T."/>
            <person name="Pelin A."/>
            <person name="Henrissat B."/>
            <person name="Reynolds N.K."/>
            <person name="Benny G.L."/>
            <person name="Smith M.E."/>
            <person name="James T.Y."/>
            <person name="Grigoriev I.V."/>
        </authorList>
    </citation>
    <scope>NUCLEOTIDE SEQUENCE [LARGE SCALE GENOMIC DNA]</scope>
</reference>
<feature type="region of interest" description="Disordered" evidence="6">
    <location>
        <begin position="39"/>
        <end position="61"/>
    </location>
</feature>
<name>A0A4P9WK60_9FUNG</name>
<accession>A0A4P9WK60</accession>
<sequence>MSSPLVSSGSTPEPALGFPNLSPLPPIKIEERNIERLETTKGRELEELSESVAGGPTPPHIRDNVSHSSSFYDSSVPYVEGFCNGTETTDPIKLSTSFSSDYNLDWLQGALYRNGPGILDIEYADKRNKIRTFTFDSWGDGLGLVHRFEIDGDLGKGDIDPTAYSTITPDFPVGRAKGRDHLVLSNDTSQLQELDPVTLTPKKTLKYGEINPLFRGDMVAGVACRDDAAGEMINFCMSTSVGGGAHYRFFSLLDEDFFDPAGHVIATIDANVSNSHSFALTKRFIILITYPYTVSTLASMFSRDVRSSMSFDHRQPTMFHVLDRQRRELVCVYKAQSCFALHVVNSFEEEDGSVCIDLNCYEDDEILRCFSLKNLRTSGMPPLPPAIVRRYVLLKIPEAAAIYKIQKTTLPDANYTHRSDHTLEYPRINPRFKGIPYRFAWGISVSADSRDKENVIWDSIVKADCIAKKKVEWKEDGCYPGEPIMIPSPASTRSESSGTLASVATSVADAEKEDEGMVLSVVLDSKRNNSFLLFLDAASMKEVGRAEVPAAIPFGFHGGYFFTPLP</sequence>
<dbReference type="GO" id="GO:0010436">
    <property type="term" value="F:carotenoid dioxygenase activity"/>
    <property type="evidence" value="ECO:0007669"/>
    <property type="project" value="TreeGrafter"/>
</dbReference>
<protein>
    <submittedName>
        <fullName evidence="7">Retinal pigment epithelial membrane protein-domain-containing protein</fullName>
    </submittedName>
</protein>
<evidence type="ECO:0000256" key="5">
    <source>
        <dbReference type="PIRSR" id="PIRSR604294-1"/>
    </source>
</evidence>
<evidence type="ECO:0000313" key="8">
    <source>
        <dbReference type="Proteomes" id="UP000269721"/>
    </source>
</evidence>
<dbReference type="GO" id="GO:0016121">
    <property type="term" value="P:carotene catabolic process"/>
    <property type="evidence" value="ECO:0007669"/>
    <property type="project" value="TreeGrafter"/>
</dbReference>
<feature type="binding site" evidence="5">
    <location>
        <position position="557"/>
    </location>
    <ligand>
        <name>Fe cation</name>
        <dbReference type="ChEBI" id="CHEBI:24875"/>
        <note>catalytic</note>
    </ligand>
</feature>